<evidence type="ECO:0000256" key="1">
    <source>
        <dbReference type="SAM" id="MobiDB-lite"/>
    </source>
</evidence>
<feature type="domain" description="DUF6318" evidence="2">
    <location>
        <begin position="58"/>
        <end position="202"/>
    </location>
</feature>
<proteinExistence type="predicted"/>
<evidence type="ECO:0000313" key="4">
    <source>
        <dbReference type="Proteomes" id="UP000030011"/>
    </source>
</evidence>
<keyword evidence="4" id="KW-1185">Reference proteome</keyword>
<dbReference type="EMBL" id="AVPK01000005">
    <property type="protein sequence ID" value="KGN37606.1"/>
    <property type="molecule type" value="Genomic_DNA"/>
</dbReference>
<gene>
    <name evidence="3" type="ORF">N803_14260</name>
</gene>
<accession>A0A0A0JPT7</accession>
<name>A0A0A0JPT7_9MICO</name>
<dbReference type="AlphaFoldDB" id="A0A0A0JPT7"/>
<dbReference type="Pfam" id="PF19843">
    <property type="entry name" value="DUF6318"/>
    <property type="match status" value="1"/>
</dbReference>
<feature type="region of interest" description="Disordered" evidence="1">
    <location>
        <begin position="21"/>
        <end position="81"/>
    </location>
</feature>
<evidence type="ECO:0000259" key="2">
    <source>
        <dbReference type="Pfam" id="PF19843"/>
    </source>
</evidence>
<dbReference type="STRING" id="1385521.N803_14260"/>
<evidence type="ECO:0000313" key="3">
    <source>
        <dbReference type="EMBL" id="KGN37606.1"/>
    </source>
</evidence>
<dbReference type="Proteomes" id="UP000030011">
    <property type="component" value="Unassembled WGS sequence"/>
</dbReference>
<protein>
    <recommendedName>
        <fullName evidence="2">DUF6318 domain-containing protein</fullName>
    </recommendedName>
</protein>
<sequence length="204" mass="20594">MPAAAAIACCLALSACGGDEPDVSGSLTSASTPSQDATQASDPSSPGQAAPVASEAPATPDATSVPSNPPSQPMSAQSQSPEGATIFLAHYVALLNWSNQAGNAGRLSAFEGPDCEKCQAQAKDITDRAGKKQHTAANRYRLDGIAAPANAATNPYVVPATLVQDATAVLDPAGATVGQLAASDTKVSYVLDWTGLGWQVTDIR</sequence>
<dbReference type="InterPro" id="IPR046281">
    <property type="entry name" value="DUF6318"/>
</dbReference>
<organism evidence="3 4">
    <name type="scientific">Knoellia subterranea KCTC 19937</name>
    <dbReference type="NCBI Taxonomy" id="1385521"/>
    <lineage>
        <taxon>Bacteria</taxon>
        <taxon>Bacillati</taxon>
        <taxon>Actinomycetota</taxon>
        <taxon>Actinomycetes</taxon>
        <taxon>Micrococcales</taxon>
        <taxon>Intrasporangiaceae</taxon>
        <taxon>Knoellia</taxon>
    </lineage>
</organism>
<feature type="compositionally biased region" description="Polar residues" evidence="1">
    <location>
        <begin position="25"/>
        <end position="47"/>
    </location>
</feature>
<reference evidence="3 4" key="1">
    <citation type="submission" date="2013-08" db="EMBL/GenBank/DDBJ databases">
        <title>The genome sequence of Knoellia subterranea.</title>
        <authorList>
            <person name="Zhu W."/>
            <person name="Wang G."/>
        </authorList>
    </citation>
    <scope>NUCLEOTIDE SEQUENCE [LARGE SCALE GENOMIC DNA]</scope>
    <source>
        <strain evidence="3 4">KCTC 19937</strain>
    </source>
</reference>
<comment type="caution">
    <text evidence="3">The sequence shown here is derived from an EMBL/GenBank/DDBJ whole genome shotgun (WGS) entry which is preliminary data.</text>
</comment>